<evidence type="ECO:0000256" key="6">
    <source>
        <dbReference type="ARBA" id="ARBA00022840"/>
    </source>
</evidence>
<dbReference type="AlphaFoldDB" id="A0A7V1EIE1"/>
<dbReference type="UniPathway" id="UPA00074">
    <property type="reaction ID" value="UER00131"/>
</dbReference>
<dbReference type="GO" id="GO:0005737">
    <property type="term" value="C:cytoplasm"/>
    <property type="evidence" value="ECO:0007669"/>
    <property type="project" value="TreeGrafter"/>
</dbReference>
<keyword evidence="3 8" id="KW-0436">Ligase</keyword>
<dbReference type="GO" id="GO:0004639">
    <property type="term" value="F:phosphoribosylaminoimidazolesuccinocarboxamide synthase activity"/>
    <property type="evidence" value="ECO:0007669"/>
    <property type="project" value="UniProtKB-UniRule"/>
</dbReference>
<keyword evidence="4 8" id="KW-0547">Nucleotide-binding</keyword>
<proteinExistence type="inferred from homology"/>
<dbReference type="GO" id="GO:0005524">
    <property type="term" value="F:ATP binding"/>
    <property type="evidence" value="ECO:0007669"/>
    <property type="project" value="UniProtKB-KW"/>
</dbReference>
<organism evidence="10">
    <name type="scientific">candidate division WOR-3 bacterium</name>
    <dbReference type="NCBI Taxonomy" id="2052148"/>
    <lineage>
        <taxon>Bacteria</taxon>
        <taxon>Bacteria division WOR-3</taxon>
    </lineage>
</organism>
<dbReference type="SUPFAM" id="SSF56104">
    <property type="entry name" value="SAICAR synthase-like"/>
    <property type="match status" value="1"/>
</dbReference>
<feature type="domain" description="SAICAR synthetase/ADE2 N-terminal" evidence="9">
    <location>
        <begin position="22"/>
        <end position="254"/>
    </location>
</feature>
<comment type="similarity">
    <text evidence="2 8">Belongs to the SAICAR synthetase family.</text>
</comment>
<evidence type="ECO:0000256" key="4">
    <source>
        <dbReference type="ARBA" id="ARBA00022741"/>
    </source>
</evidence>
<evidence type="ECO:0000256" key="1">
    <source>
        <dbReference type="ARBA" id="ARBA00004672"/>
    </source>
</evidence>
<accession>A0A7V1EIE1</accession>
<comment type="pathway">
    <text evidence="1 8">Purine metabolism; IMP biosynthesis via de novo pathway; 5-amino-1-(5-phospho-D-ribosyl)imidazole-4-carboxamide from 5-amino-1-(5-phospho-D-ribosyl)imidazole-4-carboxylate: step 1/2.</text>
</comment>
<evidence type="ECO:0000256" key="2">
    <source>
        <dbReference type="ARBA" id="ARBA00010190"/>
    </source>
</evidence>
<dbReference type="InterPro" id="IPR001636">
    <property type="entry name" value="SAICAR_synth"/>
</dbReference>
<evidence type="ECO:0000256" key="7">
    <source>
        <dbReference type="ARBA" id="ARBA00048475"/>
    </source>
</evidence>
<keyword evidence="5 8" id="KW-0658">Purine biosynthesis</keyword>
<gene>
    <name evidence="8 10" type="primary">purC</name>
    <name evidence="10" type="ORF">ENP86_07930</name>
</gene>
<evidence type="ECO:0000313" key="10">
    <source>
        <dbReference type="EMBL" id="HDY59463.1"/>
    </source>
</evidence>
<protein>
    <recommendedName>
        <fullName evidence="8">Phosphoribosylaminoimidazole-succinocarboxamide synthase</fullName>
        <ecNumber evidence="8">6.3.2.6</ecNumber>
    </recommendedName>
    <alternativeName>
        <fullName evidence="8">SAICAR synthetase</fullName>
    </alternativeName>
</protein>
<dbReference type="Gene3D" id="3.30.200.20">
    <property type="entry name" value="Phosphorylase Kinase, domain 1"/>
    <property type="match status" value="1"/>
</dbReference>
<comment type="catalytic activity">
    <reaction evidence="7 8">
        <text>5-amino-1-(5-phospho-D-ribosyl)imidazole-4-carboxylate + L-aspartate + ATP = (2S)-2-[5-amino-1-(5-phospho-beta-D-ribosyl)imidazole-4-carboxamido]succinate + ADP + phosphate + 2 H(+)</text>
        <dbReference type="Rhea" id="RHEA:22628"/>
        <dbReference type="ChEBI" id="CHEBI:15378"/>
        <dbReference type="ChEBI" id="CHEBI:29991"/>
        <dbReference type="ChEBI" id="CHEBI:30616"/>
        <dbReference type="ChEBI" id="CHEBI:43474"/>
        <dbReference type="ChEBI" id="CHEBI:58443"/>
        <dbReference type="ChEBI" id="CHEBI:77657"/>
        <dbReference type="ChEBI" id="CHEBI:456216"/>
        <dbReference type="EC" id="6.3.2.6"/>
    </reaction>
</comment>
<evidence type="ECO:0000256" key="5">
    <source>
        <dbReference type="ARBA" id="ARBA00022755"/>
    </source>
</evidence>
<keyword evidence="6 8" id="KW-0067">ATP-binding</keyword>
<dbReference type="HAMAP" id="MF_00137">
    <property type="entry name" value="SAICAR_synth"/>
    <property type="match status" value="1"/>
</dbReference>
<dbReference type="Gene3D" id="3.30.470.20">
    <property type="entry name" value="ATP-grasp fold, B domain"/>
    <property type="match status" value="1"/>
</dbReference>
<reference evidence="10" key="1">
    <citation type="journal article" date="2020" name="mSystems">
        <title>Genome- and Community-Level Interaction Insights into Carbon Utilization and Element Cycling Functions of Hydrothermarchaeota in Hydrothermal Sediment.</title>
        <authorList>
            <person name="Zhou Z."/>
            <person name="Liu Y."/>
            <person name="Xu W."/>
            <person name="Pan J."/>
            <person name="Luo Z.H."/>
            <person name="Li M."/>
        </authorList>
    </citation>
    <scope>NUCLEOTIDE SEQUENCE [LARGE SCALE GENOMIC DNA]</scope>
    <source>
        <strain evidence="10">SpSt-258</strain>
    </source>
</reference>
<dbReference type="NCBIfam" id="TIGR00081">
    <property type="entry name" value="purC"/>
    <property type="match status" value="1"/>
</dbReference>
<dbReference type="GO" id="GO:0006189">
    <property type="term" value="P:'de novo' IMP biosynthetic process"/>
    <property type="evidence" value="ECO:0007669"/>
    <property type="project" value="UniProtKB-UniRule"/>
</dbReference>
<evidence type="ECO:0000259" key="9">
    <source>
        <dbReference type="Pfam" id="PF01259"/>
    </source>
</evidence>
<dbReference type="EMBL" id="DSKY01000020">
    <property type="protein sequence ID" value="HDY59463.1"/>
    <property type="molecule type" value="Genomic_DNA"/>
</dbReference>
<name>A0A7V1EIE1_UNCW3</name>
<dbReference type="PANTHER" id="PTHR43700">
    <property type="entry name" value="PHOSPHORIBOSYLAMINOIMIDAZOLE-SUCCINOCARBOXAMIDE SYNTHASE"/>
    <property type="match status" value="1"/>
</dbReference>
<dbReference type="InterPro" id="IPR028923">
    <property type="entry name" value="SAICAR_synt/ADE2_N"/>
</dbReference>
<evidence type="ECO:0000256" key="3">
    <source>
        <dbReference type="ARBA" id="ARBA00022598"/>
    </source>
</evidence>
<dbReference type="Pfam" id="PF01259">
    <property type="entry name" value="SAICAR_synt"/>
    <property type="match status" value="1"/>
</dbReference>
<dbReference type="PANTHER" id="PTHR43700:SF1">
    <property type="entry name" value="PHOSPHORIBOSYLAMINOIMIDAZOLE-SUCCINOCARBOXAMIDE SYNTHASE"/>
    <property type="match status" value="1"/>
</dbReference>
<comment type="caution">
    <text evidence="10">The sequence shown here is derived from an EMBL/GenBank/DDBJ whole genome shotgun (WGS) entry which is preliminary data.</text>
</comment>
<dbReference type="EC" id="6.3.2.6" evidence="8"/>
<sequence>MGSVKDLEIMKSPTDKEPGIGRFVFSDRYSVFDWGEMPDHIANKGAAICIATAYYFEKLEESGIKTHYLGLVEDGKAKRLNELKHPSNIMEVKLLRVVKPKLAGNRYDYSIYKEETANFLIPLEVIYRNALPAGSSVFKRLKEGTLKLADIGLDKMPEPGQILEKPIYDVSTKLEITDRYLTWDEAKNICGLSDSELEEMKKIVVFINELITKETRRLGLFNEDGKIELGFDENRKFVLVDAIGTLDECRFTYDGMPVSKEIARIYYRTTDWFKDVESAKRQDRVNWKKIVKSAPPKLPEELYEAISLIYQSYANELTNKRWFDVPELREILTRIIHKHWHYE</sequence>
<evidence type="ECO:0000256" key="8">
    <source>
        <dbReference type="HAMAP-Rule" id="MF_00137"/>
    </source>
</evidence>